<sequence length="145" mass="15154">MAAGFPLTSGSGSPLTPCPTHTDAARSRPSHAQRSSEVGCNRTATRTASLLFGLPVGTNRVGSFFFPGRTGNSEQTHTSSVRVQQPSSRHRPSPALRPNSAPIQPGSRPSPVNSPFRPSPPTSAQSSPSAQSNPIRPISQQTNSS</sequence>
<keyword evidence="3" id="KW-1185">Reference proteome</keyword>
<proteinExistence type="predicted"/>
<feature type="region of interest" description="Disordered" evidence="1">
    <location>
        <begin position="1"/>
        <end position="42"/>
    </location>
</feature>
<accession>A0A2I0I1B5</accession>
<protein>
    <submittedName>
        <fullName evidence="2">Uncharacterized protein</fullName>
    </submittedName>
</protein>
<organism evidence="2 3">
    <name type="scientific">Punica granatum</name>
    <name type="common">Pomegranate</name>
    <dbReference type="NCBI Taxonomy" id="22663"/>
    <lineage>
        <taxon>Eukaryota</taxon>
        <taxon>Viridiplantae</taxon>
        <taxon>Streptophyta</taxon>
        <taxon>Embryophyta</taxon>
        <taxon>Tracheophyta</taxon>
        <taxon>Spermatophyta</taxon>
        <taxon>Magnoliopsida</taxon>
        <taxon>eudicotyledons</taxon>
        <taxon>Gunneridae</taxon>
        <taxon>Pentapetalae</taxon>
        <taxon>rosids</taxon>
        <taxon>malvids</taxon>
        <taxon>Myrtales</taxon>
        <taxon>Lythraceae</taxon>
        <taxon>Punica</taxon>
    </lineage>
</organism>
<reference evidence="2 3" key="1">
    <citation type="submission" date="2017-11" db="EMBL/GenBank/DDBJ databases">
        <title>De-novo sequencing of pomegranate (Punica granatum L.) genome.</title>
        <authorList>
            <person name="Akparov Z."/>
            <person name="Amiraslanov A."/>
            <person name="Hajiyeva S."/>
            <person name="Abbasov M."/>
            <person name="Kaur K."/>
            <person name="Hamwieh A."/>
            <person name="Solovyev V."/>
            <person name="Salamov A."/>
            <person name="Braich B."/>
            <person name="Kosarev P."/>
            <person name="Mahmoud A."/>
            <person name="Hajiyev E."/>
            <person name="Babayeva S."/>
            <person name="Izzatullayeva V."/>
            <person name="Mammadov A."/>
            <person name="Mammadov A."/>
            <person name="Sharifova S."/>
            <person name="Ojaghi J."/>
            <person name="Eynullazada K."/>
            <person name="Bayramov B."/>
            <person name="Abdulazimova A."/>
            <person name="Shahmuradov I."/>
        </authorList>
    </citation>
    <scope>NUCLEOTIDE SEQUENCE [LARGE SCALE GENOMIC DNA]</scope>
    <source>
        <strain evidence="3">cv. AG2017</strain>
        <tissue evidence="2">Leaf</tissue>
    </source>
</reference>
<feature type="compositionally biased region" description="Polar residues" evidence="1">
    <location>
        <begin position="30"/>
        <end position="42"/>
    </location>
</feature>
<name>A0A2I0I1B5_PUNGR</name>
<dbReference type="Proteomes" id="UP000233551">
    <property type="component" value="Unassembled WGS sequence"/>
</dbReference>
<dbReference type="EMBL" id="PGOL01004333">
    <property type="protein sequence ID" value="PKI37747.1"/>
    <property type="molecule type" value="Genomic_DNA"/>
</dbReference>
<evidence type="ECO:0000256" key="1">
    <source>
        <dbReference type="SAM" id="MobiDB-lite"/>
    </source>
</evidence>
<evidence type="ECO:0000313" key="2">
    <source>
        <dbReference type="EMBL" id="PKI37747.1"/>
    </source>
</evidence>
<gene>
    <name evidence="2" type="ORF">CRG98_041864</name>
</gene>
<feature type="compositionally biased region" description="Polar residues" evidence="1">
    <location>
        <begin position="70"/>
        <end position="87"/>
    </location>
</feature>
<comment type="caution">
    <text evidence="2">The sequence shown here is derived from an EMBL/GenBank/DDBJ whole genome shotgun (WGS) entry which is preliminary data.</text>
</comment>
<evidence type="ECO:0000313" key="3">
    <source>
        <dbReference type="Proteomes" id="UP000233551"/>
    </source>
</evidence>
<feature type="region of interest" description="Disordered" evidence="1">
    <location>
        <begin position="60"/>
        <end position="145"/>
    </location>
</feature>
<dbReference type="AlphaFoldDB" id="A0A2I0I1B5"/>
<feature type="compositionally biased region" description="Low complexity" evidence="1">
    <location>
        <begin position="122"/>
        <end position="132"/>
    </location>
</feature>